<dbReference type="GO" id="GO:0019262">
    <property type="term" value="P:N-acetylneuraminate catabolic process"/>
    <property type="evidence" value="ECO:0007669"/>
    <property type="project" value="UniProtKB-UniRule"/>
</dbReference>
<dbReference type="SUPFAM" id="SSF51366">
    <property type="entry name" value="Ribulose-phoshate binding barrel"/>
    <property type="match status" value="1"/>
</dbReference>
<dbReference type="UniPathway" id="UPA00629">
    <property type="reaction ID" value="UER00682"/>
</dbReference>
<evidence type="ECO:0000313" key="8">
    <source>
        <dbReference type="Proteomes" id="UP000236379"/>
    </source>
</evidence>
<dbReference type="AlphaFoldDB" id="A0A2K3V0C6"/>
<evidence type="ECO:0000256" key="4">
    <source>
        <dbReference type="ARBA" id="ARBA00023235"/>
    </source>
</evidence>
<dbReference type="RefSeq" id="WP_103312667.1">
    <property type="nucleotide sequence ID" value="NZ_PPPD01000001.1"/>
</dbReference>
<evidence type="ECO:0000256" key="5">
    <source>
        <dbReference type="ARBA" id="ARBA00023277"/>
    </source>
</evidence>
<dbReference type="PANTHER" id="PTHR36204">
    <property type="entry name" value="N-ACETYLMANNOSAMINE-6-PHOSPHATE 2-EPIMERASE-RELATED"/>
    <property type="match status" value="1"/>
</dbReference>
<dbReference type="GO" id="GO:0005975">
    <property type="term" value="P:carbohydrate metabolic process"/>
    <property type="evidence" value="ECO:0007669"/>
    <property type="project" value="UniProtKB-UniRule"/>
</dbReference>
<evidence type="ECO:0000256" key="1">
    <source>
        <dbReference type="ARBA" id="ARBA00000056"/>
    </source>
</evidence>
<dbReference type="HAMAP" id="MF_01235">
    <property type="entry name" value="ManNAc6P_epimer"/>
    <property type="match status" value="1"/>
</dbReference>
<dbReference type="PANTHER" id="PTHR36204:SF1">
    <property type="entry name" value="N-ACETYLMANNOSAMINE-6-PHOSPHATE 2-EPIMERASE-RELATED"/>
    <property type="match status" value="1"/>
</dbReference>
<evidence type="ECO:0000256" key="3">
    <source>
        <dbReference type="ARBA" id="ARBA00005081"/>
    </source>
</evidence>
<comment type="catalytic activity">
    <reaction evidence="1 6">
        <text>an N-acyl-D-glucosamine 6-phosphate = an N-acyl-D-mannosamine 6-phosphate</text>
        <dbReference type="Rhea" id="RHEA:23932"/>
        <dbReference type="ChEBI" id="CHEBI:57599"/>
        <dbReference type="ChEBI" id="CHEBI:57666"/>
        <dbReference type="EC" id="5.1.3.9"/>
    </reaction>
</comment>
<dbReference type="InterPro" id="IPR013785">
    <property type="entry name" value="Aldolase_TIM"/>
</dbReference>
<dbReference type="EC" id="5.1.3.9" evidence="6"/>
<dbReference type="GO" id="GO:0047465">
    <property type="term" value="F:N-acylglucosamine-6-phosphate 2-epimerase activity"/>
    <property type="evidence" value="ECO:0007669"/>
    <property type="project" value="UniProtKB-EC"/>
</dbReference>
<comment type="caution">
    <text evidence="7">The sequence shown here is derived from an EMBL/GenBank/DDBJ whole genome shotgun (WGS) entry which is preliminary data.</text>
</comment>
<dbReference type="GO" id="GO:0005829">
    <property type="term" value="C:cytosol"/>
    <property type="evidence" value="ECO:0007669"/>
    <property type="project" value="TreeGrafter"/>
</dbReference>
<evidence type="ECO:0000313" key="7">
    <source>
        <dbReference type="EMBL" id="PNY82233.1"/>
    </source>
</evidence>
<evidence type="ECO:0000256" key="2">
    <source>
        <dbReference type="ARBA" id="ARBA00002147"/>
    </source>
</evidence>
<keyword evidence="8" id="KW-1185">Reference proteome</keyword>
<dbReference type="InterPro" id="IPR007260">
    <property type="entry name" value="NanE"/>
</dbReference>
<proteinExistence type="inferred from homology"/>
<dbReference type="InterPro" id="IPR011060">
    <property type="entry name" value="RibuloseP-bd_barrel"/>
</dbReference>
<keyword evidence="5 6" id="KW-0119">Carbohydrate metabolism</keyword>
<protein>
    <recommendedName>
        <fullName evidence="6">Putative N-acetylmannosamine-6-phosphate 2-epimerase</fullName>
        <ecNumber evidence="6">5.1.3.9</ecNumber>
    </recommendedName>
    <alternativeName>
        <fullName evidence="6">ManNAc-6-P epimerase</fullName>
    </alternativeName>
</protein>
<name>A0A2K3V0C6_9DEIO</name>
<keyword evidence="4 6" id="KW-0413">Isomerase</keyword>
<comment type="similarity">
    <text evidence="6">Belongs to the NanE family.</text>
</comment>
<evidence type="ECO:0000256" key="6">
    <source>
        <dbReference type="HAMAP-Rule" id="MF_01235"/>
    </source>
</evidence>
<comment type="function">
    <text evidence="2 6">Converts N-acetylmannosamine-6-phosphate (ManNAc-6-P) to N-acetylglucosamine-6-phosphate (GlcNAc-6-P).</text>
</comment>
<dbReference type="NCBIfam" id="NF002231">
    <property type="entry name" value="PRK01130.1"/>
    <property type="match status" value="1"/>
</dbReference>
<dbReference type="Proteomes" id="UP000236379">
    <property type="component" value="Unassembled WGS sequence"/>
</dbReference>
<accession>A0A2K3V0C6</accession>
<sequence length="234" mass="24087">MPPSDTSPSSTLERLRGGLVVSCQANPGSPLRDPYIISRLALAAEAGGARGLRIQGFGDVQAVRAVTALPIIGLTKTDRDDTDVYITPTSAEAVNLAELGAGIVALDATRRPRPEPLPDMIAAVHRAGAQVMADISTLDEALTAMEAGADIVGTTLSGYTPYSRQLTGPDWALLAELRAAGLPFVAEGRINSPAEAAQALGLGAHFVVVGSAITRPDVVTGWFAQALRGAADPA</sequence>
<organism evidence="7 8">
    <name type="scientific">Deinococcus koreensis</name>
    <dbReference type="NCBI Taxonomy" id="2054903"/>
    <lineage>
        <taxon>Bacteria</taxon>
        <taxon>Thermotogati</taxon>
        <taxon>Deinococcota</taxon>
        <taxon>Deinococci</taxon>
        <taxon>Deinococcales</taxon>
        <taxon>Deinococcaceae</taxon>
        <taxon>Deinococcus</taxon>
    </lineage>
</organism>
<comment type="pathway">
    <text evidence="3 6">Amino-sugar metabolism; N-acetylneuraminate degradation; D-fructose 6-phosphate from N-acetylneuraminate: step 3/5.</text>
</comment>
<dbReference type="GO" id="GO:0006053">
    <property type="term" value="P:N-acetylmannosamine catabolic process"/>
    <property type="evidence" value="ECO:0007669"/>
    <property type="project" value="TreeGrafter"/>
</dbReference>
<dbReference type="Gene3D" id="3.20.20.70">
    <property type="entry name" value="Aldolase class I"/>
    <property type="match status" value="1"/>
</dbReference>
<dbReference type="CDD" id="cd04729">
    <property type="entry name" value="NanE"/>
    <property type="match status" value="1"/>
</dbReference>
<dbReference type="Pfam" id="PF04131">
    <property type="entry name" value="NanE"/>
    <property type="match status" value="1"/>
</dbReference>
<reference evidence="7 8" key="1">
    <citation type="submission" date="2018-01" db="EMBL/GenBank/DDBJ databases">
        <title>Deinococcus koreensis sp. nov., a radiation-resistant bacterium isolated from river water.</title>
        <authorList>
            <person name="Choi A."/>
        </authorList>
    </citation>
    <scope>NUCLEOTIDE SEQUENCE [LARGE SCALE GENOMIC DNA]</scope>
    <source>
        <strain evidence="7 8">SJW1-2</strain>
    </source>
</reference>
<gene>
    <name evidence="6" type="primary">nanE</name>
    <name evidence="7" type="ORF">CVO96_13485</name>
</gene>
<dbReference type="OrthoDB" id="9781704at2"/>
<dbReference type="EMBL" id="PPPD01000001">
    <property type="protein sequence ID" value="PNY82233.1"/>
    <property type="molecule type" value="Genomic_DNA"/>
</dbReference>
<dbReference type="FunFam" id="3.20.20.70:FF:000035">
    <property type="entry name" value="Putative N-acetylmannosamine-6-phosphate 2-epimerase"/>
    <property type="match status" value="1"/>
</dbReference>